<name>A0A7C4HA80_STAMA</name>
<dbReference type="GO" id="GO:0071513">
    <property type="term" value="C:phosphopantothenoylcysteine decarboxylase complex"/>
    <property type="evidence" value="ECO:0007669"/>
    <property type="project" value="TreeGrafter"/>
</dbReference>
<dbReference type="PANTHER" id="PTHR14359">
    <property type="entry name" value="HOMO-OLIGOMERIC FLAVIN CONTAINING CYS DECARBOXYLASE FAMILY"/>
    <property type="match status" value="1"/>
</dbReference>
<dbReference type="GO" id="GO:0004633">
    <property type="term" value="F:phosphopantothenoylcysteine decarboxylase activity"/>
    <property type="evidence" value="ECO:0007669"/>
    <property type="project" value="TreeGrafter"/>
</dbReference>
<proteinExistence type="predicted"/>
<dbReference type="Gene3D" id="3.30.70.20">
    <property type="match status" value="1"/>
</dbReference>
<dbReference type="AlphaFoldDB" id="A0A7C4HA80"/>
<dbReference type="GO" id="GO:0010181">
    <property type="term" value="F:FMN binding"/>
    <property type="evidence" value="ECO:0007669"/>
    <property type="project" value="TreeGrafter"/>
</dbReference>
<dbReference type="InterPro" id="IPR017896">
    <property type="entry name" value="4Fe4S_Fe-S-bd"/>
</dbReference>
<dbReference type="InterPro" id="IPR036551">
    <property type="entry name" value="Flavin_trans-like"/>
</dbReference>
<comment type="caution">
    <text evidence="2">The sequence shown here is derived from an EMBL/GenBank/DDBJ whole genome shotgun (WGS) entry which is preliminary data.</text>
</comment>
<accession>A0A7C4HA80</accession>
<dbReference type="SUPFAM" id="SSF54862">
    <property type="entry name" value="4Fe-4S ferredoxins"/>
    <property type="match status" value="1"/>
</dbReference>
<dbReference type="SUPFAM" id="SSF52507">
    <property type="entry name" value="Homo-oligomeric flavin-containing Cys decarboxylases, HFCD"/>
    <property type="match status" value="1"/>
</dbReference>
<organism evidence="2">
    <name type="scientific">Staphylothermus marinus</name>
    <dbReference type="NCBI Taxonomy" id="2280"/>
    <lineage>
        <taxon>Archaea</taxon>
        <taxon>Thermoproteota</taxon>
        <taxon>Thermoprotei</taxon>
        <taxon>Desulfurococcales</taxon>
        <taxon>Desulfurococcaceae</taxon>
        <taxon>Staphylothermus</taxon>
    </lineage>
</organism>
<dbReference type="PANTHER" id="PTHR14359:SF19">
    <property type="entry name" value="FLAVOPROTEIN"/>
    <property type="match status" value="1"/>
</dbReference>
<protein>
    <recommendedName>
        <fullName evidence="1">4Fe-4S ferredoxin-type domain-containing protein</fullName>
    </recommendedName>
</protein>
<dbReference type="Gene3D" id="3.40.50.1950">
    <property type="entry name" value="Flavin prenyltransferase-like"/>
    <property type="match status" value="1"/>
</dbReference>
<dbReference type="Pfam" id="PF02441">
    <property type="entry name" value="Flavoprotein"/>
    <property type="match status" value="1"/>
</dbReference>
<dbReference type="PROSITE" id="PS51379">
    <property type="entry name" value="4FE4S_FER_2"/>
    <property type="match status" value="1"/>
</dbReference>
<sequence length="248" mass="27706">MKNILWCITGAGAYLRNIVETIYSIKNSCGFKITICFSKWGFEVTRIYGLHSILSKIASGDYFEEWFVEEKGFYRIGRVFMKKYDLVIIAPASSNTIAKIVHGIADTLPTLVFSQAVKSNTPVVLFPSDTPGINGFICSETPCYVDKNICKCLYENKACVLEESCPVGAIIVYSKTVSIDLEKCIGCGICVDKCVYNAVKCWSRICIKPSFIDLKNIERLNDFKNVHVVRNINELVEKITDLTGVCNG</sequence>
<evidence type="ECO:0000259" key="1">
    <source>
        <dbReference type="PROSITE" id="PS51379"/>
    </source>
</evidence>
<dbReference type="Pfam" id="PF00037">
    <property type="entry name" value="Fer4"/>
    <property type="match status" value="1"/>
</dbReference>
<evidence type="ECO:0000313" key="2">
    <source>
        <dbReference type="EMBL" id="HGM59343.1"/>
    </source>
</evidence>
<dbReference type="GO" id="GO:0015937">
    <property type="term" value="P:coenzyme A biosynthetic process"/>
    <property type="evidence" value="ECO:0007669"/>
    <property type="project" value="TreeGrafter"/>
</dbReference>
<gene>
    <name evidence="2" type="ORF">ENU14_07170</name>
</gene>
<feature type="domain" description="4Fe-4S ferredoxin-type" evidence="1">
    <location>
        <begin position="175"/>
        <end position="204"/>
    </location>
</feature>
<dbReference type="InterPro" id="IPR003382">
    <property type="entry name" value="Flavoprotein"/>
</dbReference>
<reference evidence="2" key="1">
    <citation type="journal article" date="2020" name="mSystems">
        <title>Genome- and Community-Level Interaction Insights into Carbon Utilization and Element Cycling Functions of Hydrothermarchaeota in Hydrothermal Sediment.</title>
        <authorList>
            <person name="Zhou Z."/>
            <person name="Liu Y."/>
            <person name="Xu W."/>
            <person name="Pan J."/>
            <person name="Luo Z.H."/>
            <person name="Li M."/>
        </authorList>
    </citation>
    <scope>NUCLEOTIDE SEQUENCE [LARGE SCALE GENOMIC DNA]</scope>
    <source>
        <strain evidence="2">SpSt-642</strain>
    </source>
</reference>
<dbReference type="EMBL" id="DTBJ01000060">
    <property type="protein sequence ID" value="HGM59343.1"/>
    <property type="molecule type" value="Genomic_DNA"/>
</dbReference>